<reference evidence="2" key="1">
    <citation type="submission" date="2017-02" db="UniProtKB">
        <authorList>
            <consortium name="WormBaseParasite"/>
        </authorList>
    </citation>
    <scope>IDENTIFICATION</scope>
</reference>
<dbReference type="AlphaFoldDB" id="A0A0M3HGS0"/>
<accession>A0A0M3HGS0</accession>
<evidence type="ECO:0000313" key="1">
    <source>
        <dbReference type="Proteomes" id="UP000036681"/>
    </source>
</evidence>
<protein>
    <submittedName>
        <fullName evidence="2">Ovule protein</fullName>
    </submittedName>
</protein>
<sequence length="64" mass="7151">FFFSSKPCNQSTLPGICSQSVNYKTDSNVELKKAVCRTLNVNGLEKESGLICLFVLICINKFFI</sequence>
<evidence type="ECO:0000313" key="2">
    <source>
        <dbReference type="WBParaSite" id="ALUE_0000071501-mRNA-1"/>
    </source>
</evidence>
<organism evidence="1 2">
    <name type="scientific">Ascaris lumbricoides</name>
    <name type="common">Giant roundworm</name>
    <dbReference type="NCBI Taxonomy" id="6252"/>
    <lineage>
        <taxon>Eukaryota</taxon>
        <taxon>Metazoa</taxon>
        <taxon>Ecdysozoa</taxon>
        <taxon>Nematoda</taxon>
        <taxon>Chromadorea</taxon>
        <taxon>Rhabditida</taxon>
        <taxon>Spirurina</taxon>
        <taxon>Ascaridomorpha</taxon>
        <taxon>Ascaridoidea</taxon>
        <taxon>Ascarididae</taxon>
        <taxon>Ascaris</taxon>
    </lineage>
</organism>
<name>A0A0M3HGS0_ASCLU</name>
<dbReference type="WBParaSite" id="ALUE_0000071501-mRNA-1">
    <property type="protein sequence ID" value="ALUE_0000071501-mRNA-1"/>
    <property type="gene ID" value="ALUE_0000071501"/>
</dbReference>
<dbReference type="Proteomes" id="UP000036681">
    <property type="component" value="Unplaced"/>
</dbReference>
<keyword evidence="1" id="KW-1185">Reference proteome</keyword>
<proteinExistence type="predicted"/>